<evidence type="ECO:0000313" key="2">
    <source>
        <dbReference type="EMBL" id="KUK77414.1"/>
    </source>
</evidence>
<evidence type="ECO:0000259" key="1">
    <source>
        <dbReference type="Pfam" id="PF13470"/>
    </source>
</evidence>
<accession>A0A101HIP9</accession>
<dbReference type="EMBL" id="LGGO01000035">
    <property type="protein sequence ID" value="KUK77414.1"/>
    <property type="molecule type" value="Genomic_DNA"/>
</dbReference>
<comment type="caution">
    <text evidence="2">The sequence shown here is derived from an EMBL/GenBank/DDBJ whole genome shotgun (WGS) entry which is preliminary data.</text>
</comment>
<dbReference type="AlphaFoldDB" id="A0A101HIP9"/>
<proteinExistence type="predicted"/>
<gene>
    <name evidence="2" type="ORF">XD93_0339</name>
</gene>
<dbReference type="Proteomes" id="UP000053904">
    <property type="component" value="Unassembled WGS sequence"/>
</dbReference>
<organism evidence="2 3">
    <name type="scientific">candidate division WS6 bacterium 34_10</name>
    <dbReference type="NCBI Taxonomy" id="1641389"/>
    <lineage>
        <taxon>Bacteria</taxon>
        <taxon>Candidatus Dojkabacteria</taxon>
    </lineage>
</organism>
<dbReference type="CDD" id="cd09854">
    <property type="entry name" value="PIN_VapC-like"/>
    <property type="match status" value="1"/>
</dbReference>
<dbReference type="InterPro" id="IPR029060">
    <property type="entry name" value="PIN-like_dom_sf"/>
</dbReference>
<sequence length="137" mass="15958">MNTVYLDTNIFMNILTDRNLKSISIDEIKPFLETSSVYMSTLSVHIAYYVLKIKPNSDIDRKVRDFLSLINLVDLDASIINKALKSYITDFEDTLQYYSAISEQCEYILTRDIKDFEKLKRNIPSEIEIAMDLKTIN</sequence>
<dbReference type="InterPro" id="IPR002716">
    <property type="entry name" value="PIN_dom"/>
</dbReference>
<dbReference type="Pfam" id="PF13470">
    <property type="entry name" value="PIN_3"/>
    <property type="match status" value="1"/>
</dbReference>
<dbReference type="Gene3D" id="3.40.50.1010">
    <property type="entry name" value="5'-nuclease"/>
    <property type="match status" value="1"/>
</dbReference>
<protein>
    <submittedName>
        <fullName evidence="2">PilT protein domain-containing protein</fullName>
    </submittedName>
</protein>
<dbReference type="SUPFAM" id="SSF88723">
    <property type="entry name" value="PIN domain-like"/>
    <property type="match status" value="1"/>
</dbReference>
<reference evidence="3" key="1">
    <citation type="journal article" date="2015" name="MBio">
        <title>Genome-Resolved Metagenomic Analysis Reveals Roles for Candidate Phyla and Other Microbial Community Members in Biogeochemical Transformations in Oil Reservoirs.</title>
        <authorList>
            <person name="Hu P."/>
            <person name="Tom L."/>
            <person name="Singh A."/>
            <person name="Thomas B.C."/>
            <person name="Baker B.J."/>
            <person name="Piceno Y.M."/>
            <person name="Andersen G.L."/>
            <person name="Banfield J.F."/>
        </authorList>
    </citation>
    <scope>NUCLEOTIDE SEQUENCE [LARGE SCALE GENOMIC DNA]</scope>
</reference>
<name>A0A101HIP9_9BACT</name>
<feature type="domain" description="PIN" evidence="1">
    <location>
        <begin position="4"/>
        <end position="114"/>
    </location>
</feature>
<evidence type="ECO:0000313" key="3">
    <source>
        <dbReference type="Proteomes" id="UP000053904"/>
    </source>
</evidence>